<feature type="domain" description="Response regulatory" evidence="6">
    <location>
        <begin position="3"/>
        <end position="120"/>
    </location>
</feature>
<dbReference type="Gene3D" id="1.10.10.60">
    <property type="entry name" value="Homeodomain-like"/>
    <property type="match status" value="2"/>
</dbReference>
<dbReference type="InterPro" id="IPR011006">
    <property type="entry name" value="CheY-like_superfamily"/>
</dbReference>
<dbReference type="GO" id="GO:0003700">
    <property type="term" value="F:DNA-binding transcription factor activity"/>
    <property type="evidence" value="ECO:0007669"/>
    <property type="project" value="InterPro"/>
</dbReference>
<dbReference type="Pfam" id="PF12833">
    <property type="entry name" value="HTH_18"/>
    <property type="match status" value="1"/>
</dbReference>
<dbReference type="KEGG" id="plw:D5F53_24075"/>
<name>A0A385TRK3_PAELA</name>
<keyword evidence="2" id="KW-0238">DNA-binding</keyword>
<dbReference type="RefSeq" id="WP_119849806.1">
    <property type="nucleotide sequence ID" value="NZ_CP032412.1"/>
</dbReference>
<keyword evidence="1" id="KW-0805">Transcription regulation</keyword>
<dbReference type="Pfam" id="PF00072">
    <property type="entry name" value="Response_reg"/>
    <property type="match status" value="1"/>
</dbReference>
<dbReference type="GO" id="GO:0043565">
    <property type="term" value="F:sequence-specific DNA binding"/>
    <property type="evidence" value="ECO:0007669"/>
    <property type="project" value="InterPro"/>
</dbReference>
<evidence type="ECO:0000256" key="3">
    <source>
        <dbReference type="ARBA" id="ARBA00023163"/>
    </source>
</evidence>
<dbReference type="CDD" id="cd17536">
    <property type="entry name" value="REC_YesN-like"/>
    <property type="match status" value="1"/>
</dbReference>
<dbReference type="InterPro" id="IPR001789">
    <property type="entry name" value="Sig_transdc_resp-reg_receiver"/>
</dbReference>
<dbReference type="PROSITE" id="PS01124">
    <property type="entry name" value="HTH_ARAC_FAMILY_2"/>
    <property type="match status" value="1"/>
</dbReference>
<dbReference type="Proteomes" id="UP000266552">
    <property type="component" value="Chromosome"/>
</dbReference>
<feature type="domain" description="HTH araC/xylS-type" evidence="5">
    <location>
        <begin position="400"/>
        <end position="499"/>
    </location>
</feature>
<dbReference type="SMART" id="SM00342">
    <property type="entry name" value="HTH_ARAC"/>
    <property type="match status" value="1"/>
</dbReference>
<dbReference type="GO" id="GO:0000160">
    <property type="term" value="P:phosphorelay signal transduction system"/>
    <property type="evidence" value="ECO:0007669"/>
    <property type="project" value="InterPro"/>
</dbReference>
<dbReference type="PROSITE" id="PS50110">
    <property type="entry name" value="RESPONSE_REGULATORY"/>
    <property type="match status" value="1"/>
</dbReference>
<evidence type="ECO:0000256" key="4">
    <source>
        <dbReference type="PROSITE-ProRule" id="PRU00169"/>
    </source>
</evidence>
<keyword evidence="4" id="KW-0597">Phosphoprotein</keyword>
<accession>A0A385TRK3</accession>
<dbReference type="AlphaFoldDB" id="A0A385TRK3"/>
<evidence type="ECO:0000256" key="2">
    <source>
        <dbReference type="ARBA" id="ARBA00023125"/>
    </source>
</evidence>
<sequence>MLNIAVVDDEERIRLGLGKLIRDAGEQYRVVGTFASGQELLDQWHELQPDLVITDIKMPHMNGLQLMANIKQMACRTKFAVLSGYNDFEYARTAMRQGALEYLLKPVNMKELLRMLENVDELVKGEQNERKLESDDLVSFLLGTDQRTMPEHLFEEVCDRLDQQALFHGHYAVLLLRTFPEIAEERLLAWTSVWGTERRIIGCEGGRQAILASIAESGHADMAREWAAMLLQQLPAGTSAKLGISGVFSGSRWLPQAYREAASVLEQAWYSDERRNCGGEGIAAVHREERYRLVRSLDKQLLPMLRAGEYARLPAAMGTWLEETASLRPGWAELREACLTLESHVAEEMKQRGIDAGDAEWNLEPGDSENWRSFAVRLKHAVEAAAGLLDQGKSEHRAVETIKAYIQQHYTEELELQHLADLVYLTPSYLSKLFKTETGETITDYCIAVRIEHAKRLLKEDHGLKTYMVGERVGYPDPAYFNKVFKKMTGKTPKEYRDFVR</sequence>
<evidence type="ECO:0000256" key="1">
    <source>
        <dbReference type="ARBA" id="ARBA00023015"/>
    </source>
</evidence>
<dbReference type="InterPro" id="IPR009057">
    <property type="entry name" value="Homeodomain-like_sf"/>
</dbReference>
<dbReference type="Gene3D" id="3.40.50.2300">
    <property type="match status" value="1"/>
</dbReference>
<dbReference type="SMART" id="SM00448">
    <property type="entry name" value="REC"/>
    <property type="match status" value="1"/>
</dbReference>
<evidence type="ECO:0000259" key="5">
    <source>
        <dbReference type="PROSITE" id="PS01124"/>
    </source>
</evidence>
<keyword evidence="3" id="KW-0804">Transcription</keyword>
<dbReference type="PANTHER" id="PTHR43280:SF28">
    <property type="entry name" value="HTH-TYPE TRANSCRIPTIONAL ACTIVATOR RHAS"/>
    <property type="match status" value="1"/>
</dbReference>
<dbReference type="InterPro" id="IPR018060">
    <property type="entry name" value="HTH_AraC"/>
</dbReference>
<proteinExistence type="predicted"/>
<protein>
    <submittedName>
        <fullName evidence="7">Response regulator</fullName>
    </submittedName>
</protein>
<dbReference type="PANTHER" id="PTHR43280">
    <property type="entry name" value="ARAC-FAMILY TRANSCRIPTIONAL REGULATOR"/>
    <property type="match status" value="1"/>
</dbReference>
<evidence type="ECO:0000259" key="6">
    <source>
        <dbReference type="PROSITE" id="PS50110"/>
    </source>
</evidence>
<dbReference type="EMBL" id="CP032412">
    <property type="protein sequence ID" value="AYB46183.1"/>
    <property type="molecule type" value="Genomic_DNA"/>
</dbReference>
<reference evidence="7 8" key="1">
    <citation type="submission" date="2018-09" db="EMBL/GenBank/DDBJ databases">
        <title>Genome Sequence of Paenibacillus lautus Strain E7593-69, Azo Dye-Degrading Bacteria, Isolated from Commercial Tattoo Inks.</title>
        <authorList>
            <person name="Nho S.W."/>
            <person name="Kim S.-J."/>
            <person name="Kweon O."/>
            <person name="Cerniglia C.E."/>
        </authorList>
    </citation>
    <scope>NUCLEOTIDE SEQUENCE [LARGE SCALE GENOMIC DNA]</scope>
    <source>
        <strain evidence="7 8">E7593-69</strain>
    </source>
</reference>
<organism evidence="7 8">
    <name type="scientific">Paenibacillus lautus</name>
    <name type="common">Bacillus lautus</name>
    <dbReference type="NCBI Taxonomy" id="1401"/>
    <lineage>
        <taxon>Bacteria</taxon>
        <taxon>Bacillati</taxon>
        <taxon>Bacillota</taxon>
        <taxon>Bacilli</taxon>
        <taxon>Bacillales</taxon>
        <taxon>Paenibacillaceae</taxon>
        <taxon>Paenibacillus</taxon>
    </lineage>
</organism>
<dbReference type="SUPFAM" id="SSF46689">
    <property type="entry name" value="Homeodomain-like"/>
    <property type="match status" value="2"/>
</dbReference>
<keyword evidence="8" id="KW-1185">Reference proteome</keyword>
<gene>
    <name evidence="7" type="ORF">D5F53_24075</name>
</gene>
<evidence type="ECO:0000313" key="8">
    <source>
        <dbReference type="Proteomes" id="UP000266552"/>
    </source>
</evidence>
<evidence type="ECO:0000313" key="7">
    <source>
        <dbReference type="EMBL" id="AYB46183.1"/>
    </source>
</evidence>
<dbReference type="SUPFAM" id="SSF52172">
    <property type="entry name" value="CheY-like"/>
    <property type="match status" value="1"/>
</dbReference>
<feature type="modified residue" description="4-aspartylphosphate" evidence="4">
    <location>
        <position position="55"/>
    </location>
</feature>